<dbReference type="SUPFAM" id="SSF50685">
    <property type="entry name" value="Barwin-like endoglucanases"/>
    <property type="match status" value="1"/>
</dbReference>
<organism evidence="5 6">
    <name type="scientific">Actinoplanes siamensis</name>
    <dbReference type="NCBI Taxonomy" id="1223317"/>
    <lineage>
        <taxon>Bacteria</taxon>
        <taxon>Bacillati</taxon>
        <taxon>Actinomycetota</taxon>
        <taxon>Actinomycetes</taxon>
        <taxon>Micromonosporales</taxon>
        <taxon>Micromonosporaceae</taxon>
        <taxon>Actinoplanes</taxon>
    </lineage>
</organism>
<evidence type="ECO:0000256" key="1">
    <source>
        <dbReference type="ARBA" id="ARBA00022729"/>
    </source>
</evidence>
<dbReference type="Gene3D" id="2.40.40.10">
    <property type="entry name" value="RlpA-like domain"/>
    <property type="match status" value="1"/>
</dbReference>
<proteinExistence type="predicted"/>
<feature type="compositionally biased region" description="Low complexity" evidence="2">
    <location>
        <begin position="244"/>
        <end position="306"/>
    </location>
</feature>
<evidence type="ECO:0000259" key="4">
    <source>
        <dbReference type="Pfam" id="PF03330"/>
    </source>
</evidence>
<keyword evidence="3" id="KW-0472">Membrane</keyword>
<protein>
    <recommendedName>
        <fullName evidence="4">RlpA-like protein double-psi beta-barrel domain-containing protein</fullName>
    </recommendedName>
</protein>
<name>A0A919N9F8_9ACTN</name>
<dbReference type="AlphaFoldDB" id="A0A919N9F8"/>
<feature type="transmembrane region" description="Helical" evidence="3">
    <location>
        <begin position="26"/>
        <end position="45"/>
    </location>
</feature>
<evidence type="ECO:0000313" key="5">
    <source>
        <dbReference type="EMBL" id="GIF06737.1"/>
    </source>
</evidence>
<dbReference type="PANTHER" id="PTHR31836">
    <property type="match status" value="1"/>
</dbReference>
<dbReference type="EMBL" id="BOMW01000040">
    <property type="protein sequence ID" value="GIF06737.1"/>
    <property type="molecule type" value="Genomic_DNA"/>
</dbReference>
<keyword evidence="6" id="KW-1185">Reference proteome</keyword>
<comment type="caution">
    <text evidence="5">The sequence shown here is derived from an EMBL/GenBank/DDBJ whole genome shotgun (WGS) entry which is preliminary data.</text>
</comment>
<keyword evidence="3" id="KW-0812">Transmembrane</keyword>
<keyword evidence="3" id="KW-1133">Transmembrane helix</keyword>
<accession>A0A919N9F8</accession>
<dbReference type="CDD" id="cd22272">
    <property type="entry name" value="DPBB_EXLX1-like"/>
    <property type="match status" value="1"/>
</dbReference>
<dbReference type="Pfam" id="PF03330">
    <property type="entry name" value="DPBB_1"/>
    <property type="match status" value="1"/>
</dbReference>
<dbReference type="PANTHER" id="PTHR31836:SF21">
    <property type="entry name" value="EXPANSIN-LIKE PROTEIN 7"/>
    <property type="match status" value="1"/>
</dbReference>
<evidence type="ECO:0000256" key="3">
    <source>
        <dbReference type="SAM" id="Phobius"/>
    </source>
</evidence>
<dbReference type="InterPro" id="IPR009009">
    <property type="entry name" value="RlpA-like_DPBB"/>
</dbReference>
<dbReference type="SUPFAM" id="SSF49590">
    <property type="entry name" value="PHL pollen allergen"/>
    <property type="match status" value="1"/>
</dbReference>
<dbReference type="Gene3D" id="2.60.40.760">
    <property type="entry name" value="Expansin, cellulose-binding-like domain"/>
    <property type="match status" value="1"/>
</dbReference>
<dbReference type="InterPro" id="IPR036749">
    <property type="entry name" value="Expansin_CBD_sf"/>
</dbReference>
<dbReference type="InterPro" id="IPR049818">
    <property type="entry name" value="Expansin_EXLX1-like"/>
</dbReference>
<sequence length="325" mass="33024">MVCRERPAPPVSLGVSAHRRPFPTRWLAAGGAAVLAGIVGVAMLLQTGGSACAAPPSTSSKSGKATFYDLAGSSGNCSFEVPADDLYVALGPDQYAEGASCGAYLDVTGPKGAVRVKVFDSCPECETGHLDLSRTAFQKIGNEVAGIISVKYKLVTNPSVPGPVTVRIKEGASRYWFAARIDNHANPLSSVQVAGPGGTFRTAHRTDYNYWLVDSGAGAGPYRIRTTDVHGNSTTLSGIRMRPGVVQKTSTSVSGKSTTVTQKSTVAASKTTSSSPAAKKSVSASPGVSAPASSVAPLPESAAAVPGTTGDAPLAVADPEPASCG</sequence>
<keyword evidence="1" id="KW-0732">Signal</keyword>
<feature type="domain" description="RlpA-like protein double-psi beta-barrel" evidence="4">
    <location>
        <begin position="101"/>
        <end position="152"/>
    </location>
</feature>
<gene>
    <name evidence="5" type="ORF">Asi03nite_42750</name>
</gene>
<reference evidence="5" key="1">
    <citation type="submission" date="2021-01" db="EMBL/GenBank/DDBJ databases">
        <title>Whole genome shotgun sequence of Actinoplanes siamensis NBRC 109076.</title>
        <authorList>
            <person name="Komaki H."/>
            <person name="Tamura T."/>
        </authorList>
    </citation>
    <scope>NUCLEOTIDE SEQUENCE</scope>
    <source>
        <strain evidence="5">NBRC 109076</strain>
    </source>
</reference>
<feature type="region of interest" description="Disordered" evidence="2">
    <location>
        <begin position="232"/>
        <end position="325"/>
    </location>
</feature>
<dbReference type="InterPro" id="IPR051477">
    <property type="entry name" value="Expansin_CellWall"/>
</dbReference>
<evidence type="ECO:0000256" key="2">
    <source>
        <dbReference type="SAM" id="MobiDB-lite"/>
    </source>
</evidence>
<dbReference type="Proteomes" id="UP000629619">
    <property type="component" value="Unassembled WGS sequence"/>
</dbReference>
<dbReference type="NCBIfam" id="NF041144">
    <property type="entry name" value="expansin_EXLX1"/>
    <property type="match status" value="1"/>
</dbReference>
<dbReference type="InterPro" id="IPR036908">
    <property type="entry name" value="RlpA-like_sf"/>
</dbReference>
<evidence type="ECO:0000313" key="6">
    <source>
        <dbReference type="Proteomes" id="UP000629619"/>
    </source>
</evidence>